<feature type="region of interest" description="Disordered" evidence="13">
    <location>
        <begin position="841"/>
        <end position="885"/>
    </location>
</feature>
<dbReference type="InterPro" id="IPR036412">
    <property type="entry name" value="HAD-like_sf"/>
</dbReference>
<feature type="transmembrane region" description="Helical" evidence="12">
    <location>
        <begin position="643"/>
        <end position="664"/>
    </location>
</feature>
<feature type="transmembrane region" description="Helical" evidence="12">
    <location>
        <begin position="811"/>
        <end position="832"/>
    </location>
</feature>
<name>A0AB34IDV0_PRYPA</name>
<keyword evidence="6 12" id="KW-0547">Nucleotide-binding</keyword>
<evidence type="ECO:0000256" key="11">
    <source>
        <dbReference type="ARBA" id="ARBA00023136"/>
    </source>
</evidence>
<feature type="transmembrane region" description="Helical" evidence="12">
    <location>
        <begin position="705"/>
        <end position="727"/>
    </location>
</feature>
<dbReference type="Gene3D" id="3.40.50.1000">
    <property type="entry name" value="HAD superfamily/HAD-like"/>
    <property type="match status" value="1"/>
</dbReference>
<keyword evidence="3" id="KW-0597">Phosphoprotein</keyword>
<dbReference type="GO" id="GO:0005524">
    <property type="term" value="F:ATP binding"/>
    <property type="evidence" value="ECO:0007669"/>
    <property type="project" value="UniProtKB-UniRule"/>
</dbReference>
<dbReference type="PRINTS" id="PR00119">
    <property type="entry name" value="CATATPASE"/>
</dbReference>
<keyword evidence="9 12" id="KW-1278">Translocase</keyword>
<dbReference type="Gene3D" id="3.40.1110.10">
    <property type="entry name" value="Calcium-transporting ATPase, cytoplasmic domain N"/>
    <property type="match status" value="1"/>
</dbReference>
<dbReference type="FunFam" id="3.40.50.1000:FF:000211">
    <property type="entry name" value="Plasma membrane ATPase"/>
    <property type="match status" value="1"/>
</dbReference>
<dbReference type="PRINTS" id="PR00120">
    <property type="entry name" value="HATPASE"/>
</dbReference>
<dbReference type="AlphaFoldDB" id="A0AB34IDV0"/>
<dbReference type="NCBIfam" id="TIGR01494">
    <property type="entry name" value="ATPase_P-type"/>
    <property type="match status" value="1"/>
</dbReference>
<dbReference type="InterPro" id="IPR008250">
    <property type="entry name" value="ATPase_P-typ_transduc_dom_A_sf"/>
</dbReference>
<evidence type="ECO:0000256" key="3">
    <source>
        <dbReference type="ARBA" id="ARBA00022553"/>
    </source>
</evidence>
<evidence type="ECO:0000256" key="5">
    <source>
        <dbReference type="ARBA" id="ARBA00022723"/>
    </source>
</evidence>
<comment type="subcellular location">
    <subcellularLocation>
        <location evidence="12">Cell membrane</location>
        <topology evidence="12">Multi-pass membrane protein</topology>
    </subcellularLocation>
    <subcellularLocation>
        <location evidence="1">Membrane</location>
        <topology evidence="1">Multi-pass membrane protein</topology>
    </subcellularLocation>
</comment>
<dbReference type="GO" id="GO:0120029">
    <property type="term" value="P:proton export across plasma membrane"/>
    <property type="evidence" value="ECO:0007669"/>
    <property type="project" value="UniProtKB-UniRule"/>
</dbReference>
<keyword evidence="7 12" id="KW-0067">ATP-binding</keyword>
<evidence type="ECO:0000259" key="14">
    <source>
        <dbReference type="SMART" id="SM00831"/>
    </source>
</evidence>
<dbReference type="InterPro" id="IPR018303">
    <property type="entry name" value="ATPase_P-typ_P_site"/>
</dbReference>
<keyword evidence="11 12" id="KW-0472">Membrane</keyword>
<sequence>MPDYEKLVDEPITPSSAGLTTEEAKAQEAKWGRNEIPEEKEPLWKMFAMQFVGTMPLMIEIAGVLAFSLGSYIDFWIIFALLMTNATLGFIEEMNAQASIAALKDGLIRKLPVKRDGNFTPLDVTLIVPGDVVFLRGGNVVPADCVWLEGDELAVDQAALTGESLPVEVPREDSEGEPGSGKRLWSGSIVKVGEAECFVTETGLNTMIGEAAKSIQESGGKHVGVFEAKIIMAGRVLIILTLIAVGALLIYQVGFRSVPLEEVLEMSLSLVIASVPIALPMVMKVTLAVGAKEMAKEGGIVSHLTALEEIASMKVLCSDKTGTLTTASMTVYHETAATFNKFTGKQVLEMAALASNAANKDDAIDRATFQAYAKMAGFDKDVDAAAAALRKKFSQEKYFGFNPVVKRTVADVIEISSGKKMRVAKGIVSKVLKTDPTDGGQQWCVADYEATKEKVAAADATFGKSGYKTIGVCVSIDNGPMLYAGTLPIMDPPRIDTAETIKKIKGAYVDVKMITGDHLNIAKELARQVDLGVNIFPNTALWPVSKERDDLILKADGFAQVMPKDKHEVVAVLQGMGKVVGMTGDGVNDAPALAKAQIGIAVEGATDAAQAAADIILTRPGLSPIFTAIMESRRIFKRLKAYVIYRICVTVQVVAFLCIVSFVYNEAFDALYIILLALFHDLTIVTIAYDHQVPSPKPETPTVKMLIFVAYSMGAVLSASSTILYSFGHLILGPKFSSDFKYKESCMFLQVSNSSAILIFNARTQGFSFLSKPAYQLFWSAVVSQLFVNFMLLFSDGFIVEELDPKDILGIWIYDFSWLIIIDLVKMGILYITEGPKQSVADVQGRSRSKSTSRAAAPGSTTRRSGAPKLSKEIRVSMQGTPMPR</sequence>
<feature type="transmembrane region" description="Helical" evidence="12">
    <location>
        <begin position="747"/>
        <end position="764"/>
    </location>
</feature>
<proteinExistence type="inferred from homology"/>
<dbReference type="InterPro" id="IPR059000">
    <property type="entry name" value="ATPase_P-type_domA"/>
</dbReference>
<dbReference type="InterPro" id="IPR006534">
    <property type="entry name" value="P-type_ATPase_IIIA"/>
</dbReference>
<dbReference type="SUPFAM" id="SSF56784">
    <property type="entry name" value="HAD-like"/>
    <property type="match status" value="1"/>
</dbReference>
<dbReference type="Pfam" id="PF00702">
    <property type="entry name" value="Hydrolase"/>
    <property type="match status" value="1"/>
</dbReference>
<protein>
    <recommendedName>
        <fullName evidence="12">Plasma membrane ATPase</fullName>
        <ecNumber evidence="12">7.1.2.1</ecNumber>
    </recommendedName>
</protein>
<dbReference type="Gene3D" id="2.70.150.10">
    <property type="entry name" value="Calcium-transporting ATPase, cytoplasmic transduction domain A"/>
    <property type="match status" value="1"/>
</dbReference>
<organism evidence="15 16">
    <name type="scientific">Prymnesium parvum</name>
    <name type="common">Toxic golden alga</name>
    <dbReference type="NCBI Taxonomy" id="97485"/>
    <lineage>
        <taxon>Eukaryota</taxon>
        <taxon>Haptista</taxon>
        <taxon>Haptophyta</taxon>
        <taxon>Prymnesiophyceae</taxon>
        <taxon>Prymnesiales</taxon>
        <taxon>Prymnesiaceae</taxon>
        <taxon>Prymnesium</taxon>
    </lineage>
</organism>
<dbReference type="EMBL" id="JBGBPQ010000028">
    <property type="protein sequence ID" value="KAL1496906.1"/>
    <property type="molecule type" value="Genomic_DNA"/>
</dbReference>
<evidence type="ECO:0000313" key="16">
    <source>
        <dbReference type="Proteomes" id="UP001515480"/>
    </source>
</evidence>
<dbReference type="Gene3D" id="1.20.1110.10">
    <property type="entry name" value="Calcium-transporting ATPase, transmembrane domain"/>
    <property type="match status" value="1"/>
</dbReference>
<dbReference type="SFLD" id="SFLDG00002">
    <property type="entry name" value="C1.7:_P-type_atpase_like"/>
    <property type="match status" value="1"/>
</dbReference>
<keyword evidence="16" id="KW-1185">Reference proteome</keyword>
<dbReference type="SUPFAM" id="SSF81665">
    <property type="entry name" value="Calcium ATPase, transmembrane domain M"/>
    <property type="match status" value="1"/>
</dbReference>
<dbReference type="InterPro" id="IPR001757">
    <property type="entry name" value="P_typ_ATPase"/>
</dbReference>
<keyword evidence="5" id="KW-0479">Metal-binding</keyword>
<dbReference type="EC" id="7.1.2.1" evidence="12"/>
<evidence type="ECO:0000256" key="2">
    <source>
        <dbReference type="ARBA" id="ARBA00008804"/>
    </source>
</evidence>
<evidence type="ECO:0000313" key="15">
    <source>
        <dbReference type="EMBL" id="KAL1496906.1"/>
    </source>
</evidence>
<dbReference type="SUPFAM" id="SSF81653">
    <property type="entry name" value="Calcium ATPase, transduction domain A"/>
    <property type="match status" value="1"/>
</dbReference>
<evidence type="ECO:0000256" key="9">
    <source>
        <dbReference type="ARBA" id="ARBA00022967"/>
    </source>
</evidence>
<dbReference type="InterPro" id="IPR044492">
    <property type="entry name" value="P_typ_ATPase_HD_dom"/>
</dbReference>
<dbReference type="InterPro" id="IPR023214">
    <property type="entry name" value="HAD_sf"/>
</dbReference>
<keyword evidence="12" id="KW-0375">Hydrogen ion transport</keyword>
<evidence type="ECO:0000256" key="6">
    <source>
        <dbReference type="ARBA" id="ARBA00022741"/>
    </source>
</evidence>
<dbReference type="PANTHER" id="PTHR42861">
    <property type="entry name" value="CALCIUM-TRANSPORTING ATPASE"/>
    <property type="match status" value="1"/>
</dbReference>
<reference evidence="15 16" key="1">
    <citation type="journal article" date="2024" name="Science">
        <title>Giant polyketide synthase enzymes in the biosynthesis of giant marine polyether toxins.</title>
        <authorList>
            <person name="Fallon T.R."/>
            <person name="Shende V.V."/>
            <person name="Wierzbicki I.H."/>
            <person name="Pendleton A.L."/>
            <person name="Watervoot N.F."/>
            <person name="Auber R.P."/>
            <person name="Gonzalez D.J."/>
            <person name="Wisecaver J.H."/>
            <person name="Moore B.S."/>
        </authorList>
    </citation>
    <scope>NUCLEOTIDE SEQUENCE [LARGE SCALE GENOMIC DNA]</scope>
    <source>
        <strain evidence="15 16">12B1</strain>
    </source>
</reference>
<evidence type="ECO:0000256" key="4">
    <source>
        <dbReference type="ARBA" id="ARBA00022692"/>
    </source>
</evidence>
<evidence type="ECO:0000256" key="13">
    <source>
        <dbReference type="SAM" id="MobiDB-lite"/>
    </source>
</evidence>
<keyword evidence="4 12" id="KW-0812">Transmembrane</keyword>
<evidence type="ECO:0000256" key="1">
    <source>
        <dbReference type="ARBA" id="ARBA00004141"/>
    </source>
</evidence>
<gene>
    <name evidence="15" type="ORF">AB1Y20_014485</name>
</gene>
<dbReference type="InterPro" id="IPR004014">
    <property type="entry name" value="ATPase_P-typ_cation-transptr_N"/>
</dbReference>
<dbReference type="GO" id="GO:0016887">
    <property type="term" value="F:ATP hydrolysis activity"/>
    <property type="evidence" value="ECO:0007669"/>
    <property type="project" value="InterPro"/>
</dbReference>
<dbReference type="InterPro" id="IPR023299">
    <property type="entry name" value="ATPase_P-typ_cyto_dom_N"/>
</dbReference>
<dbReference type="Pfam" id="PF00690">
    <property type="entry name" value="Cation_ATPase_N"/>
    <property type="match status" value="1"/>
</dbReference>
<dbReference type="PROSITE" id="PS00154">
    <property type="entry name" value="ATPASE_E1_E2"/>
    <property type="match status" value="1"/>
</dbReference>
<dbReference type="SFLD" id="SFLDS00003">
    <property type="entry name" value="Haloacid_Dehalogenase"/>
    <property type="match status" value="1"/>
</dbReference>
<dbReference type="InterPro" id="IPR023298">
    <property type="entry name" value="ATPase_P-typ_TM_dom_sf"/>
</dbReference>
<keyword evidence="10 12" id="KW-1133">Transmembrane helix</keyword>
<feature type="transmembrane region" description="Helical" evidence="12">
    <location>
        <begin position="236"/>
        <end position="254"/>
    </location>
</feature>
<keyword evidence="12" id="KW-0406">Ion transport</keyword>
<evidence type="ECO:0000256" key="12">
    <source>
        <dbReference type="RuleBase" id="RU362083"/>
    </source>
</evidence>
<dbReference type="SMART" id="SM00831">
    <property type="entry name" value="Cation_ATPase_N"/>
    <property type="match status" value="1"/>
</dbReference>
<dbReference type="NCBIfam" id="TIGR01647">
    <property type="entry name" value="ATPase-IIIA_H"/>
    <property type="match status" value="1"/>
</dbReference>
<dbReference type="GO" id="GO:0008553">
    <property type="term" value="F:P-type proton-exporting transporter activity"/>
    <property type="evidence" value="ECO:0007669"/>
    <property type="project" value="UniProtKB-UniRule"/>
</dbReference>
<evidence type="ECO:0000256" key="10">
    <source>
        <dbReference type="ARBA" id="ARBA00022989"/>
    </source>
</evidence>
<accession>A0AB34IDV0</accession>
<evidence type="ECO:0000256" key="7">
    <source>
        <dbReference type="ARBA" id="ARBA00022840"/>
    </source>
</evidence>
<keyword evidence="8 12" id="KW-0460">Magnesium</keyword>
<dbReference type="SFLD" id="SFLDF00027">
    <property type="entry name" value="p-type_atpase"/>
    <property type="match status" value="1"/>
</dbReference>
<dbReference type="GO" id="GO:0005886">
    <property type="term" value="C:plasma membrane"/>
    <property type="evidence" value="ECO:0007669"/>
    <property type="project" value="UniProtKB-SubCell"/>
</dbReference>
<comment type="similarity">
    <text evidence="2 12">Belongs to the cation transport ATPase (P-type) (TC 3.A.3) family. Type IIIA subfamily.</text>
</comment>
<evidence type="ECO:0000256" key="8">
    <source>
        <dbReference type="ARBA" id="ARBA00022842"/>
    </source>
</evidence>
<dbReference type="Proteomes" id="UP001515480">
    <property type="component" value="Unassembled WGS sequence"/>
</dbReference>
<feature type="region of interest" description="Disordered" evidence="13">
    <location>
        <begin position="1"/>
        <end position="29"/>
    </location>
</feature>
<feature type="domain" description="Cation-transporting P-type ATPase N-terminal" evidence="14">
    <location>
        <begin position="3"/>
        <end position="71"/>
    </location>
</feature>
<feature type="transmembrane region" description="Helical" evidence="12">
    <location>
        <begin position="266"/>
        <end position="287"/>
    </location>
</feature>
<feature type="transmembrane region" description="Helical" evidence="12">
    <location>
        <begin position="670"/>
        <end position="689"/>
    </location>
</feature>
<feature type="transmembrane region" description="Helical" evidence="12">
    <location>
        <begin position="776"/>
        <end position="799"/>
    </location>
</feature>
<comment type="catalytic activity">
    <reaction evidence="12">
        <text>ATP + H2O + H(+)(in) = ADP + phosphate + 2 H(+)(out)</text>
        <dbReference type="Rhea" id="RHEA:20852"/>
        <dbReference type="ChEBI" id="CHEBI:15377"/>
        <dbReference type="ChEBI" id="CHEBI:15378"/>
        <dbReference type="ChEBI" id="CHEBI:30616"/>
        <dbReference type="ChEBI" id="CHEBI:43474"/>
        <dbReference type="ChEBI" id="CHEBI:456216"/>
        <dbReference type="EC" id="7.1.2.1"/>
    </reaction>
</comment>
<keyword evidence="12" id="KW-0813">Transport</keyword>
<dbReference type="GO" id="GO:0046872">
    <property type="term" value="F:metal ion binding"/>
    <property type="evidence" value="ECO:0007669"/>
    <property type="project" value="UniProtKB-KW"/>
</dbReference>
<dbReference type="Pfam" id="PF00122">
    <property type="entry name" value="E1-E2_ATPase"/>
    <property type="match status" value="1"/>
</dbReference>
<comment type="caution">
    <text evidence="15">The sequence shown here is derived from an EMBL/GenBank/DDBJ whole genome shotgun (WGS) entry which is preliminary data.</text>
</comment>